<feature type="compositionally biased region" description="Basic and acidic residues" evidence="1">
    <location>
        <begin position="144"/>
        <end position="153"/>
    </location>
</feature>
<feature type="chain" id="PRO_5040416452" evidence="2">
    <location>
        <begin position="21"/>
        <end position="192"/>
    </location>
</feature>
<accession>A0A9Q1IFL6</accession>
<dbReference type="Proteomes" id="UP001152622">
    <property type="component" value="Chromosome 16"/>
</dbReference>
<gene>
    <name evidence="3" type="ORF">SKAU_G00346510</name>
</gene>
<feature type="signal peptide" evidence="2">
    <location>
        <begin position="1"/>
        <end position="20"/>
    </location>
</feature>
<organism evidence="3 4">
    <name type="scientific">Synaphobranchus kaupii</name>
    <name type="common">Kaup's arrowtooth eel</name>
    <dbReference type="NCBI Taxonomy" id="118154"/>
    <lineage>
        <taxon>Eukaryota</taxon>
        <taxon>Metazoa</taxon>
        <taxon>Chordata</taxon>
        <taxon>Craniata</taxon>
        <taxon>Vertebrata</taxon>
        <taxon>Euteleostomi</taxon>
        <taxon>Actinopterygii</taxon>
        <taxon>Neopterygii</taxon>
        <taxon>Teleostei</taxon>
        <taxon>Anguilliformes</taxon>
        <taxon>Synaphobranchidae</taxon>
        <taxon>Synaphobranchus</taxon>
    </lineage>
</organism>
<proteinExistence type="predicted"/>
<sequence>MKSAILALSALLAGKVPGLCRFTDVDRRVLLAPAERRAGGAQSSHHAPPLFPLKANDVWKAADQGNRAVVPSCDAHLLRSGERARHGTGEPRLSLSTAPNRYCTDTAAVATLLSLHRSRGDREELHSKTGVGREGGKPSTLLCYEERGKRSSEQHGSLPQSREGVLDSRQARKEPDRYQADCDREAKPYIFT</sequence>
<dbReference type="AlphaFoldDB" id="A0A9Q1IFL6"/>
<name>A0A9Q1IFL6_SYNKA</name>
<dbReference type="EMBL" id="JAINUF010000016">
    <property type="protein sequence ID" value="KAJ8340018.1"/>
    <property type="molecule type" value="Genomic_DNA"/>
</dbReference>
<comment type="caution">
    <text evidence="3">The sequence shown here is derived from an EMBL/GenBank/DDBJ whole genome shotgun (WGS) entry which is preliminary data.</text>
</comment>
<evidence type="ECO:0000256" key="1">
    <source>
        <dbReference type="SAM" id="MobiDB-lite"/>
    </source>
</evidence>
<evidence type="ECO:0000256" key="2">
    <source>
        <dbReference type="SAM" id="SignalP"/>
    </source>
</evidence>
<feature type="compositionally biased region" description="Basic and acidic residues" evidence="1">
    <location>
        <begin position="164"/>
        <end position="192"/>
    </location>
</feature>
<feature type="compositionally biased region" description="Basic and acidic residues" evidence="1">
    <location>
        <begin position="118"/>
        <end position="127"/>
    </location>
</feature>
<evidence type="ECO:0000313" key="4">
    <source>
        <dbReference type="Proteomes" id="UP001152622"/>
    </source>
</evidence>
<protein>
    <submittedName>
        <fullName evidence="3">Uncharacterized protein</fullName>
    </submittedName>
</protein>
<keyword evidence="2" id="KW-0732">Signal</keyword>
<reference evidence="3" key="1">
    <citation type="journal article" date="2023" name="Science">
        <title>Genome structures resolve the early diversification of teleost fishes.</title>
        <authorList>
            <person name="Parey E."/>
            <person name="Louis A."/>
            <person name="Montfort J."/>
            <person name="Bouchez O."/>
            <person name="Roques C."/>
            <person name="Iampietro C."/>
            <person name="Lluch J."/>
            <person name="Castinel A."/>
            <person name="Donnadieu C."/>
            <person name="Desvignes T."/>
            <person name="Floi Bucao C."/>
            <person name="Jouanno E."/>
            <person name="Wen M."/>
            <person name="Mejri S."/>
            <person name="Dirks R."/>
            <person name="Jansen H."/>
            <person name="Henkel C."/>
            <person name="Chen W.J."/>
            <person name="Zahm M."/>
            <person name="Cabau C."/>
            <person name="Klopp C."/>
            <person name="Thompson A.W."/>
            <person name="Robinson-Rechavi M."/>
            <person name="Braasch I."/>
            <person name="Lecointre G."/>
            <person name="Bobe J."/>
            <person name="Postlethwait J.H."/>
            <person name="Berthelot C."/>
            <person name="Roest Crollius H."/>
            <person name="Guiguen Y."/>
        </authorList>
    </citation>
    <scope>NUCLEOTIDE SEQUENCE</scope>
    <source>
        <strain evidence="3">WJC10195</strain>
    </source>
</reference>
<keyword evidence="4" id="KW-1185">Reference proteome</keyword>
<feature type="region of interest" description="Disordered" evidence="1">
    <location>
        <begin position="118"/>
        <end position="192"/>
    </location>
</feature>
<evidence type="ECO:0000313" key="3">
    <source>
        <dbReference type="EMBL" id="KAJ8340018.1"/>
    </source>
</evidence>